<comment type="subcellular location">
    <subcellularLocation>
        <location evidence="1">Membrane</location>
    </subcellularLocation>
</comment>
<feature type="compositionally biased region" description="Polar residues" evidence="3">
    <location>
        <begin position="429"/>
        <end position="443"/>
    </location>
</feature>
<evidence type="ECO:0000313" key="5">
    <source>
        <dbReference type="Proteomes" id="UP000887572"/>
    </source>
</evidence>
<feature type="region of interest" description="Disordered" evidence="3">
    <location>
        <begin position="715"/>
        <end position="760"/>
    </location>
</feature>
<feature type="region of interest" description="Disordered" evidence="3">
    <location>
        <begin position="608"/>
        <end position="632"/>
    </location>
</feature>
<dbReference type="AlphaFoldDB" id="A0A914HVD1"/>
<dbReference type="WBParaSite" id="Gr19_v10_g4136.t1">
    <property type="protein sequence ID" value="Gr19_v10_g4136.t1"/>
    <property type="gene ID" value="Gr19_v10_g4136"/>
</dbReference>
<keyword evidence="5" id="KW-1185">Reference proteome</keyword>
<dbReference type="PROSITE" id="PS50106">
    <property type="entry name" value="PDZ"/>
    <property type="match status" value="3"/>
</dbReference>
<evidence type="ECO:0000313" key="6">
    <source>
        <dbReference type="WBParaSite" id="Gr19_v10_g4136.t1"/>
    </source>
</evidence>
<feature type="compositionally biased region" description="Polar residues" evidence="3">
    <location>
        <begin position="374"/>
        <end position="394"/>
    </location>
</feature>
<dbReference type="InterPro" id="IPR001478">
    <property type="entry name" value="PDZ"/>
</dbReference>
<feature type="compositionally biased region" description="Acidic residues" evidence="3">
    <location>
        <begin position="463"/>
        <end position="476"/>
    </location>
</feature>
<dbReference type="InterPro" id="IPR050614">
    <property type="entry name" value="Synaptic_Scaffolding_LAP-MAGUK"/>
</dbReference>
<feature type="region of interest" description="Disordered" evidence="3">
    <location>
        <begin position="667"/>
        <end position="692"/>
    </location>
</feature>
<feature type="domain" description="PDZ" evidence="4">
    <location>
        <begin position="953"/>
        <end position="1045"/>
    </location>
</feature>
<reference evidence="6" key="1">
    <citation type="submission" date="2022-11" db="UniProtKB">
        <authorList>
            <consortium name="WormBaseParasite"/>
        </authorList>
    </citation>
    <scope>IDENTIFICATION</scope>
</reference>
<feature type="compositionally biased region" description="Polar residues" evidence="3">
    <location>
        <begin position="406"/>
        <end position="415"/>
    </location>
</feature>
<dbReference type="PANTHER" id="PTHR23119">
    <property type="entry name" value="DISCS LARGE"/>
    <property type="match status" value="1"/>
</dbReference>
<dbReference type="GO" id="GO:0016323">
    <property type="term" value="C:basolateral plasma membrane"/>
    <property type="evidence" value="ECO:0007669"/>
    <property type="project" value="TreeGrafter"/>
</dbReference>
<dbReference type="Gene3D" id="2.30.42.10">
    <property type="match status" value="3"/>
</dbReference>
<feature type="region of interest" description="Disordered" evidence="3">
    <location>
        <begin position="509"/>
        <end position="565"/>
    </location>
</feature>
<evidence type="ECO:0000256" key="2">
    <source>
        <dbReference type="ARBA" id="ARBA00023136"/>
    </source>
</evidence>
<feature type="compositionally biased region" description="Polar residues" evidence="3">
    <location>
        <begin position="904"/>
        <end position="918"/>
    </location>
</feature>
<feature type="compositionally biased region" description="Basic and acidic residues" evidence="3">
    <location>
        <begin position="556"/>
        <end position="565"/>
    </location>
</feature>
<dbReference type="PANTHER" id="PTHR23119:SF51">
    <property type="entry name" value="DISKS LARGE 1 TUMOR SUPPRESSOR PROTEIN"/>
    <property type="match status" value="1"/>
</dbReference>
<dbReference type="SMART" id="SM00228">
    <property type="entry name" value="PDZ"/>
    <property type="match status" value="3"/>
</dbReference>
<evidence type="ECO:0000256" key="3">
    <source>
        <dbReference type="SAM" id="MobiDB-lite"/>
    </source>
</evidence>
<evidence type="ECO:0000256" key="1">
    <source>
        <dbReference type="ARBA" id="ARBA00004370"/>
    </source>
</evidence>
<dbReference type="GO" id="GO:0098609">
    <property type="term" value="P:cell-cell adhesion"/>
    <property type="evidence" value="ECO:0007669"/>
    <property type="project" value="TreeGrafter"/>
</dbReference>
<dbReference type="CDD" id="cd00136">
    <property type="entry name" value="PDZ_canonical"/>
    <property type="match status" value="1"/>
</dbReference>
<dbReference type="GO" id="GO:0030054">
    <property type="term" value="C:cell junction"/>
    <property type="evidence" value="ECO:0007669"/>
    <property type="project" value="TreeGrafter"/>
</dbReference>
<feature type="compositionally biased region" description="Basic residues" evidence="3">
    <location>
        <begin position="540"/>
        <end position="552"/>
    </location>
</feature>
<feature type="domain" description="PDZ" evidence="4">
    <location>
        <begin position="205"/>
        <end position="292"/>
    </location>
</feature>
<feature type="region of interest" description="Disordered" evidence="3">
    <location>
        <begin position="345"/>
        <end position="490"/>
    </location>
</feature>
<organism evidence="5 6">
    <name type="scientific">Globodera rostochiensis</name>
    <name type="common">Golden nematode worm</name>
    <name type="synonym">Heterodera rostochiensis</name>
    <dbReference type="NCBI Taxonomy" id="31243"/>
    <lineage>
        <taxon>Eukaryota</taxon>
        <taxon>Metazoa</taxon>
        <taxon>Ecdysozoa</taxon>
        <taxon>Nematoda</taxon>
        <taxon>Chromadorea</taxon>
        <taxon>Rhabditida</taxon>
        <taxon>Tylenchina</taxon>
        <taxon>Tylenchomorpha</taxon>
        <taxon>Tylenchoidea</taxon>
        <taxon>Heteroderidae</taxon>
        <taxon>Heteroderinae</taxon>
        <taxon>Globodera</taxon>
    </lineage>
</organism>
<feature type="compositionally biased region" description="Basic and acidic residues" evidence="3">
    <location>
        <begin position="135"/>
        <end position="145"/>
    </location>
</feature>
<proteinExistence type="predicted"/>
<protein>
    <submittedName>
        <fullName evidence="6">PDZ domain-containing protein</fullName>
    </submittedName>
</protein>
<dbReference type="GO" id="GO:0045197">
    <property type="term" value="P:establishment or maintenance of epithelial cell apical/basal polarity"/>
    <property type="evidence" value="ECO:0007669"/>
    <property type="project" value="TreeGrafter"/>
</dbReference>
<feature type="region of interest" description="Disordered" evidence="3">
    <location>
        <begin position="887"/>
        <end position="918"/>
    </location>
</feature>
<dbReference type="GO" id="GO:0043113">
    <property type="term" value="P:receptor clustering"/>
    <property type="evidence" value="ECO:0007669"/>
    <property type="project" value="TreeGrafter"/>
</dbReference>
<feature type="region of interest" description="Disordered" evidence="3">
    <location>
        <begin position="135"/>
        <end position="159"/>
    </location>
</feature>
<feature type="compositionally biased region" description="Basic and acidic residues" evidence="3">
    <location>
        <begin position="477"/>
        <end position="490"/>
    </location>
</feature>
<dbReference type="SUPFAM" id="SSF50156">
    <property type="entry name" value="PDZ domain-like"/>
    <property type="match status" value="3"/>
</dbReference>
<dbReference type="GO" id="GO:0019901">
    <property type="term" value="F:protein kinase binding"/>
    <property type="evidence" value="ECO:0007669"/>
    <property type="project" value="TreeGrafter"/>
</dbReference>
<feature type="compositionally biased region" description="Polar residues" evidence="3">
    <location>
        <begin position="669"/>
        <end position="684"/>
    </location>
</feature>
<accession>A0A914HVD1</accession>
<keyword evidence="2" id="KW-0472">Membrane</keyword>
<evidence type="ECO:0000259" key="4">
    <source>
        <dbReference type="PROSITE" id="PS50106"/>
    </source>
</evidence>
<feature type="compositionally biased region" description="Low complexity" evidence="3">
    <location>
        <begin position="610"/>
        <end position="624"/>
    </location>
</feature>
<dbReference type="GO" id="GO:0097120">
    <property type="term" value="P:receptor localization to synapse"/>
    <property type="evidence" value="ECO:0007669"/>
    <property type="project" value="TreeGrafter"/>
</dbReference>
<feature type="compositionally biased region" description="Basic and acidic residues" evidence="3">
    <location>
        <begin position="526"/>
        <end position="539"/>
    </location>
</feature>
<feature type="region of interest" description="Disordered" evidence="3">
    <location>
        <begin position="847"/>
        <end position="872"/>
    </location>
</feature>
<sequence>MAIGQNENATCGSRIQTLVLYRPPQSRQADFDANANGKRQRPTQCRPSAELGFTVVGGIDSPRGPMGIFVKTIFPHGIASRSGLLQKGDEVLSVGDVSLVGMTHAESLQTFRKMGKRAEVVICIRRGPKQLLEAKKGESLKDDSVGGHGQQRNGGDHLPIRMESSTFAGTSRLSHLNKNVILRTKRQLGKRLLLGVKSAKMVKCKVCIRRKSLDERLGVAIEVENEQNSDRVLCVRVEQVECGSAAQRAGLMPADAILRVDGVHVRKCSRAQCLRLFAEARLQTELVILPAEIMNIISRIGLDGQNKKMEQKLKHNQQKETFVGAQAVQRQNWGRGTGRQMMENDAHAAQPRHSSQRLLPAGRFGNDGGEFDDANSNCCPSSHSAAEFPTSSSRYPRGTDAGGSPEQRQMSSLTDGNEWRTTALLGTVPRNNDQQRPTNSGDLCSSRRHRQTNGRRGAAEGVMEMEEEEEEDDHFDEDSPRRRGRRTERIFEDGKGEGRRIVKGIHDDLVGSEVGGGTLPRGLRKIGSDAEEKAGESPQRRKRQQQQRRRTNAKAGDNEDGKLAEEVPSSINLLLSTVTPTTPTPNTRIFDEMDRRINKSQSALRLLGLSSPTNNKTASSSSTTMFGQSTHNQPMPGGTVDVPSVDQLIVLPNSACQRMETQLVGLEDVNSTTNSQADGATGQNKAEAEPMKPELFKTQLWLDFSRFEPEKVIGRPVAPFTQSSDSEPEMDNSDAIDNGPPSSHQNHCSSSSPPSMTTVVAPPMASLRSLMTVVAPPMVSSSLTTVVAPPMTSSSPSLTTVVAPPMASSSLTTVVAPPMTSSSPSLTTVVAPPMASSSLTTVVAPPMTSSSPSLTTVVAPPMTSSSPSLTTVVAPPMTSSSLTTVVAPPMTSSPPLSPSRFSSTIATNSSDYSPAPQQKYCQKQALSEPSQHELDIIQNAIGVYDFSQYRIRTVLLLRPPGINEGTVGLLLGTMTEGFKPVNGPFTILVSKVTSGSIACKNGHLRKGDRVFFIQHQSTMNMSVVEARKSIKDPSPAVHLVVGRKFTEGRFS</sequence>
<name>A0A914HVD1_GLORO</name>
<feature type="domain" description="PDZ" evidence="4">
    <location>
        <begin position="28"/>
        <end position="126"/>
    </location>
</feature>
<dbReference type="Pfam" id="PF00595">
    <property type="entry name" value="PDZ"/>
    <property type="match status" value="3"/>
</dbReference>
<dbReference type="Proteomes" id="UP000887572">
    <property type="component" value="Unplaced"/>
</dbReference>
<dbReference type="InterPro" id="IPR036034">
    <property type="entry name" value="PDZ_sf"/>
</dbReference>
<feature type="compositionally biased region" description="Low complexity" evidence="3">
    <location>
        <begin position="740"/>
        <end position="755"/>
    </location>
</feature>